<feature type="domain" description="Peptidase C14 caspase" evidence="2">
    <location>
        <begin position="101"/>
        <end position="372"/>
    </location>
</feature>
<keyword evidence="4" id="KW-1185">Reference proteome</keyword>
<dbReference type="SUPFAM" id="SSF52129">
    <property type="entry name" value="Caspase-like"/>
    <property type="match status" value="1"/>
</dbReference>
<dbReference type="GO" id="GO:0006508">
    <property type="term" value="P:proteolysis"/>
    <property type="evidence" value="ECO:0007669"/>
    <property type="project" value="InterPro"/>
</dbReference>
<comment type="caution">
    <text evidence="3">The sequence shown here is derived from an EMBL/GenBank/DDBJ whole genome shotgun (WGS) entry which is preliminary data.</text>
</comment>
<dbReference type="EMBL" id="JAYMYR010000004">
    <property type="protein sequence ID" value="KAK7368811.1"/>
    <property type="molecule type" value="Genomic_DNA"/>
</dbReference>
<dbReference type="GO" id="GO:0004197">
    <property type="term" value="F:cysteine-type endopeptidase activity"/>
    <property type="evidence" value="ECO:0007669"/>
    <property type="project" value="InterPro"/>
</dbReference>
<comment type="similarity">
    <text evidence="1">Belongs to the peptidase C14B family.</text>
</comment>
<sequence length="383" mass="42208">MASRQEKCFHCGTVLVVPAEVNVFECGVCHGITQTRPSTGPWSQAYNSFNSFTGRFRGFLNTIRSTGSVNTNFGGSYGPNSSGFYPQPQSLRPSFHGYGSKRAVVCGIRYHGKSYRLKGSINDAKCMKYFLINQFGFPSDSILMLTDDKEERNPQRIPTRYNILMAMRWLLENTQSGDSLVFHFSGHGTQQMNMDGNEIDGLDEAICPVDYEEQGKIIDDEINTAIVRPLPRGAKLHAIVDACHSGTALDLSFVCKMNREGYYSWEDQRFGRANKGTNGGLAICISACEDGETSIDTSALSGSEATGALTYSFIQTVQNEPGLSYGRLLSGMRSTIRGTKTGIVQLNGPIASLLNRFLGMELRQEPQLSSSEVFDVYASRFVL</sequence>
<dbReference type="Gene3D" id="3.40.50.12660">
    <property type="match status" value="1"/>
</dbReference>
<dbReference type="PANTHER" id="PTHR48104:SF17">
    <property type="entry name" value="METACASPASE-3"/>
    <property type="match status" value="1"/>
</dbReference>
<evidence type="ECO:0000259" key="2">
    <source>
        <dbReference type="Pfam" id="PF00656"/>
    </source>
</evidence>
<gene>
    <name evidence="3" type="ORF">VNO80_10841</name>
</gene>
<name>A0AAN9RDS7_PHACN</name>
<accession>A0AAN9RDS7</accession>
<dbReference type="Pfam" id="PF00656">
    <property type="entry name" value="Peptidase_C14"/>
    <property type="match status" value="1"/>
</dbReference>
<evidence type="ECO:0000256" key="1">
    <source>
        <dbReference type="ARBA" id="ARBA00009005"/>
    </source>
</evidence>
<evidence type="ECO:0000313" key="4">
    <source>
        <dbReference type="Proteomes" id="UP001374584"/>
    </source>
</evidence>
<dbReference type="PANTHER" id="PTHR48104">
    <property type="entry name" value="METACASPASE-4"/>
    <property type="match status" value="1"/>
</dbReference>
<dbReference type="Proteomes" id="UP001374584">
    <property type="component" value="Unassembled WGS sequence"/>
</dbReference>
<dbReference type="InterPro" id="IPR050452">
    <property type="entry name" value="Metacaspase"/>
</dbReference>
<dbReference type="InterPro" id="IPR029030">
    <property type="entry name" value="Caspase-like_dom_sf"/>
</dbReference>
<dbReference type="InterPro" id="IPR011600">
    <property type="entry name" value="Pept_C14_caspase"/>
</dbReference>
<organism evidence="3 4">
    <name type="scientific">Phaseolus coccineus</name>
    <name type="common">Scarlet runner bean</name>
    <name type="synonym">Phaseolus multiflorus</name>
    <dbReference type="NCBI Taxonomy" id="3886"/>
    <lineage>
        <taxon>Eukaryota</taxon>
        <taxon>Viridiplantae</taxon>
        <taxon>Streptophyta</taxon>
        <taxon>Embryophyta</taxon>
        <taxon>Tracheophyta</taxon>
        <taxon>Spermatophyta</taxon>
        <taxon>Magnoliopsida</taxon>
        <taxon>eudicotyledons</taxon>
        <taxon>Gunneridae</taxon>
        <taxon>Pentapetalae</taxon>
        <taxon>rosids</taxon>
        <taxon>fabids</taxon>
        <taxon>Fabales</taxon>
        <taxon>Fabaceae</taxon>
        <taxon>Papilionoideae</taxon>
        <taxon>50 kb inversion clade</taxon>
        <taxon>NPAAA clade</taxon>
        <taxon>indigoferoid/millettioid clade</taxon>
        <taxon>Phaseoleae</taxon>
        <taxon>Phaseolus</taxon>
    </lineage>
</organism>
<reference evidence="3 4" key="1">
    <citation type="submission" date="2024-01" db="EMBL/GenBank/DDBJ databases">
        <title>The genomes of 5 underutilized Papilionoideae crops provide insights into root nodulation and disease resistanc.</title>
        <authorList>
            <person name="Jiang F."/>
        </authorList>
    </citation>
    <scope>NUCLEOTIDE SEQUENCE [LARGE SCALE GENOMIC DNA]</scope>
    <source>
        <strain evidence="3">JINMINGXINNONG_FW02</strain>
        <tissue evidence="3">Leaves</tissue>
    </source>
</reference>
<evidence type="ECO:0000313" key="3">
    <source>
        <dbReference type="EMBL" id="KAK7368811.1"/>
    </source>
</evidence>
<proteinExistence type="inferred from homology"/>
<dbReference type="GO" id="GO:0005737">
    <property type="term" value="C:cytoplasm"/>
    <property type="evidence" value="ECO:0007669"/>
    <property type="project" value="TreeGrafter"/>
</dbReference>
<protein>
    <recommendedName>
        <fullName evidence="2">Peptidase C14 caspase domain-containing protein</fullName>
    </recommendedName>
</protein>
<dbReference type="AlphaFoldDB" id="A0AAN9RDS7"/>